<comment type="caution">
    <text evidence="1">The sequence shown here is derived from an EMBL/GenBank/DDBJ whole genome shotgun (WGS) entry which is preliminary data.</text>
</comment>
<dbReference type="EMBL" id="MVHJ01000001">
    <property type="protein sequence ID" value="ORA07246.1"/>
    <property type="molecule type" value="Genomic_DNA"/>
</dbReference>
<reference evidence="1 2" key="1">
    <citation type="submission" date="2017-02" db="EMBL/GenBank/DDBJ databases">
        <title>The new phylogeny of genus Mycobacterium.</title>
        <authorList>
            <person name="Tortoli E."/>
            <person name="Trovato A."/>
            <person name="Cirillo D.M."/>
        </authorList>
    </citation>
    <scope>NUCLEOTIDE SEQUENCE [LARGE SCALE GENOMIC DNA]</scope>
    <source>
        <strain evidence="1 2">DSM 45578</strain>
    </source>
</reference>
<dbReference type="AlphaFoldDB" id="A0A1W9Z4I2"/>
<keyword evidence="2" id="KW-1185">Reference proteome</keyword>
<name>A0A1W9Z4I2_MYCBA</name>
<dbReference type="RefSeq" id="WP_083055013.1">
    <property type="nucleotide sequence ID" value="NZ_JACKVM010000014.1"/>
</dbReference>
<organism evidence="1 2">
    <name type="scientific">Mycolicibacterium bacteremicum</name>
    <name type="common">Mycobacterium bacteremicum</name>
    <dbReference type="NCBI Taxonomy" id="564198"/>
    <lineage>
        <taxon>Bacteria</taxon>
        <taxon>Bacillati</taxon>
        <taxon>Actinomycetota</taxon>
        <taxon>Actinomycetes</taxon>
        <taxon>Mycobacteriales</taxon>
        <taxon>Mycobacteriaceae</taxon>
        <taxon>Mycolicibacterium</taxon>
    </lineage>
</organism>
<sequence length="80" mass="8500">MNAPHDVRVVIDNLRLPDHEDGDAFASAVVAELTRLLSTFEGNPQLESSRDTHRVHVDSAGVSPEDIAAVLAGIVLGVES</sequence>
<proteinExistence type="predicted"/>
<dbReference type="Proteomes" id="UP000192366">
    <property type="component" value="Unassembled WGS sequence"/>
</dbReference>
<gene>
    <name evidence="1" type="ORF">BST17_01930</name>
</gene>
<accession>A0A1W9Z4I2</accession>
<protein>
    <submittedName>
        <fullName evidence="1">Uncharacterized protein</fullName>
    </submittedName>
</protein>
<evidence type="ECO:0000313" key="2">
    <source>
        <dbReference type="Proteomes" id="UP000192366"/>
    </source>
</evidence>
<evidence type="ECO:0000313" key="1">
    <source>
        <dbReference type="EMBL" id="ORA07246.1"/>
    </source>
</evidence>
<dbReference type="STRING" id="564198.BST17_01930"/>